<protein>
    <submittedName>
        <fullName evidence="1">Uncharacterized protein</fullName>
    </submittedName>
</protein>
<organism evidence="1">
    <name type="scientific">Percolomonas cosmopolitus</name>
    <dbReference type="NCBI Taxonomy" id="63605"/>
    <lineage>
        <taxon>Eukaryota</taxon>
        <taxon>Discoba</taxon>
        <taxon>Heterolobosea</taxon>
        <taxon>Tetramitia</taxon>
        <taxon>Eutetramitia</taxon>
        <taxon>Percolomonadidae</taxon>
        <taxon>Percolomonas</taxon>
    </lineage>
</organism>
<name>A0A7S1KUQ4_9EUKA</name>
<reference evidence="1" key="1">
    <citation type="submission" date="2021-01" db="EMBL/GenBank/DDBJ databases">
        <authorList>
            <person name="Corre E."/>
            <person name="Pelletier E."/>
            <person name="Niang G."/>
            <person name="Scheremetjew M."/>
            <person name="Finn R."/>
            <person name="Kale V."/>
            <person name="Holt S."/>
            <person name="Cochrane G."/>
            <person name="Meng A."/>
            <person name="Brown T."/>
            <person name="Cohen L."/>
        </authorList>
    </citation>
    <scope>NUCLEOTIDE SEQUENCE</scope>
    <source>
        <strain evidence="1">WS</strain>
    </source>
</reference>
<evidence type="ECO:0000313" key="1">
    <source>
        <dbReference type="EMBL" id="CAD9086300.1"/>
    </source>
</evidence>
<gene>
    <name evidence="1" type="ORF">PCOS0759_LOCUS9554</name>
</gene>
<accession>A0A7S1KUQ4</accession>
<dbReference type="AlphaFoldDB" id="A0A7S1KUQ4"/>
<proteinExistence type="predicted"/>
<sequence length="271" mass="31613">MTHFPTITDILYNQYTSTCQTQLANYIRHSQSDEDNSEVLSSPYVFQYCILEPFMKGEFQGLDAEKIVRDNLRMSRNRAHQDSTDSTTDTSSMTRLEQAIYHGEHQFGELLKYDKRSLSHVQYVTSFCGSKYVDEYMGNNCHVKALQGEQCDTIRRNVADCVTNLACDKIRDSLSECYTELKRFDQATLVQLMTDTKDLQFGAMKEVHCGLNLKDMLYCVDKYTVLGAVMKTDRRMGSMRYAPLDEESYRTYKQFARKEAKRRREEMENYV</sequence>
<dbReference type="EMBL" id="HBGD01011547">
    <property type="protein sequence ID" value="CAD9086300.1"/>
    <property type="molecule type" value="Transcribed_RNA"/>
</dbReference>